<evidence type="ECO:0000313" key="4">
    <source>
        <dbReference type="EMBL" id="AGF56556.1"/>
    </source>
</evidence>
<dbReference type="PANTHER" id="PTHR43115:SF4">
    <property type="entry name" value="DEHYDROGENASE_REDUCTASE SDR FAMILY MEMBER 11"/>
    <property type="match status" value="1"/>
</dbReference>
<dbReference type="RefSeq" id="WP_015392875.1">
    <property type="nucleotide sequence ID" value="NC_020291.1"/>
</dbReference>
<dbReference type="InterPro" id="IPR020904">
    <property type="entry name" value="Sc_DH/Rdtase_CS"/>
</dbReference>
<dbReference type="PATRIC" id="fig|931276.5.peg.2807"/>
<dbReference type="InterPro" id="IPR036291">
    <property type="entry name" value="NAD(P)-bd_dom_sf"/>
</dbReference>
<dbReference type="Proteomes" id="UP000011728">
    <property type="component" value="Chromosome"/>
</dbReference>
<proteinExistence type="inferred from homology"/>
<keyword evidence="2" id="KW-0560">Oxidoreductase</keyword>
<dbReference type="Pfam" id="PF00106">
    <property type="entry name" value="adh_short"/>
    <property type="match status" value="1"/>
</dbReference>
<dbReference type="HOGENOM" id="CLU_010194_1_3_9"/>
<dbReference type="Gene3D" id="3.40.50.720">
    <property type="entry name" value="NAD(P)-binding Rossmann-like Domain"/>
    <property type="match status" value="1"/>
</dbReference>
<evidence type="ECO:0000256" key="2">
    <source>
        <dbReference type="ARBA" id="ARBA00023002"/>
    </source>
</evidence>
<dbReference type="PRINTS" id="PR00081">
    <property type="entry name" value="GDHRDH"/>
</dbReference>
<dbReference type="InterPro" id="IPR002347">
    <property type="entry name" value="SDR_fam"/>
</dbReference>
<keyword evidence="5" id="KW-1185">Reference proteome</keyword>
<dbReference type="CDD" id="cd05233">
    <property type="entry name" value="SDR_c"/>
    <property type="match status" value="1"/>
</dbReference>
<reference evidence="4 5" key="1">
    <citation type="submission" date="2013-02" db="EMBL/GenBank/DDBJ databases">
        <title>Genome sequence of Clostridium saccharoperbutylacetonicum N1-4(HMT).</title>
        <authorList>
            <person name="Poehlein A."/>
            <person name="Daniel R."/>
        </authorList>
    </citation>
    <scope>NUCLEOTIDE SEQUENCE [LARGE SCALE GENOMIC DNA]</scope>
    <source>
        <strain evidence="5">N1-4(HMT)</strain>
    </source>
</reference>
<name>M1MP88_9CLOT</name>
<sequence length="238" mass="26597">MNFWQNKCVIVTGGTSGLGRSLVLKLIEAGAKVAFCGRSKDKMEEVLNEINPDLRDNIYNDIFEITEEDKIITFVQSAANKFGTIDVLINCAGANTARALVEEIKIEDMDWMLKVNMMAPLMFIKEAYKYMKEKKEGLVVNILSTCCLFSNEGIAAYTASKGALDSLTKVFRKEARRNNVRVCSVYPGGINTAFRAQAREEYLSAESSAETILRSLDIDKNVALDEIVLRPFVESNYC</sequence>
<dbReference type="PANTHER" id="PTHR43115">
    <property type="entry name" value="DEHYDROGENASE/REDUCTASE SDR FAMILY MEMBER 11"/>
    <property type="match status" value="1"/>
</dbReference>
<evidence type="ECO:0000256" key="3">
    <source>
        <dbReference type="RuleBase" id="RU000363"/>
    </source>
</evidence>
<gene>
    <name evidence="4" type="ORF">Cspa_c27930</name>
</gene>
<accession>M1MP88</accession>
<dbReference type="PROSITE" id="PS00061">
    <property type="entry name" value="ADH_SHORT"/>
    <property type="match status" value="1"/>
</dbReference>
<dbReference type="STRING" id="36745.CLSAP_25460"/>
<evidence type="ECO:0000256" key="1">
    <source>
        <dbReference type="ARBA" id="ARBA00006484"/>
    </source>
</evidence>
<dbReference type="PRINTS" id="PR00080">
    <property type="entry name" value="SDRFAMILY"/>
</dbReference>
<dbReference type="GO" id="GO:0016491">
    <property type="term" value="F:oxidoreductase activity"/>
    <property type="evidence" value="ECO:0007669"/>
    <property type="project" value="UniProtKB-KW"/>
</dbReference>
<dbReference type="AlphaFoldDB" id="M1MP88"/>
<dbReference type="SUPFAM" id="SSF51735">
    <property type="entry name" value="NAD(P)-binding Rossmann-fold domains"/>
    <property type="match status" value="1"/>
</dbReference>
<dbReference type="eggNOG" id="COG0300">
    <property type="taxonomic scope" value="Bacteria"/>
</dbReference>
<protein>
    <submittedName>
        <fullName evidence="4">Short-chain dehydrogenase/reductase SDR</fullName>
    </submittedName>
</protein>
<dbReference type="KEGG" id="csr:Cspa_c27930"/>
<dbReference type="EMBL" id="CP004121">
    <property type="protein sequence ID" value="AGF56556.1"/>
    <property type="molecule type" value="Genomic_DNA"/>
</dbReference>
<comment type="similarity">
    <text evidence="1 3">Belongs to the short-chain dehydrogenases/reductases (SDR) family.</text>
</comment>
<evidence type="ECO:0000313" key="5">
    <source>
        <dbReference type="Proteomes" id="UP000011728"/>
    </source>
</evidence>
<organism evidence="4 5">
    <name type="scientific">Clostridium saccharoperbutylacetonicum N1-4(HMT)</name>
    <dbReference type="NCBI Taxonomy" id="931276"/>
    <lineage>
        <taxon>Bacteria</taxon>
        <taxon>Bacillati</taxon>
        <taxon>Bacillota</taxon>
        <taxon>Clostridia</taxon>
        <taxon>Eubacteriales</taxon>
        <taxon>Clostridiaceae</taxon>
        <taxon>Clostridium</taxon>
    </lineage>
</organism>